<evidence type="ECO:0000256" key="1">
    <source>
        <dbReference type="ARBA" id="ARBA00008455"/>
    </source>
</evidence>
<dbReference type="GO" id="GO:0008234">
    <property type="term" value="F:cysteine-type peptidase activity"/>
    <property type="evidence" value="ECO:0007669"/>
    <property type="project" value="InterPro"/>
</dbReference>
<feature type="chain" id="PRO_5041276265" description="Peptidase C1A papain C-terminal domain-containing protein" evidence="5">
    <location>
        <begin position="20"/>
        <end position="491"/>
    </location>
</feature>
<feature type="compositionally biased region" description="Basic and acidic residues" evidence="4">
    <location>
        <begin position="454"/>
        <end position="469"/>
    </location>
</feature>
<feature type="compositionally biased region" description="Acidic residues" evidence="4">
    <location>
        <begin position="470"/>
        <end position="485"/>
    </location>
</feature>
<dbReference type="Pfam" id="PF00112">
    <property type="entry name" value="Peptidase_C1"/>
    <property type="match status" value="1"/>
</dbReference>
<feature type="domain" description="Peptidase C1A papain C-terminal" evidence="6">
    <location>
        <begin position="219"/>
        <end position="435"/>
    </location>
</feature>
<dbReference type="Proteomes" id="UP001177023">
    <property type="component" value="Unassembled WGS sequence"/>
</dbReference>
<dbReference type="PRINTS" id="PR00705">
    <property type="entry name" value="PAPAIN"/>
</dbReference>
<dbReference type="PROSITE" id="PS00639">
    <property type="entry name" value="THIOL_PROTEASE_HIS"/>
    <property type="match status" value="1"/>
</dbReference>
<dbReference type="PROSITE" id="PS00640">
    <property type="entry name" value="THIOL_PROTEASE_ASN"/>
    <property type="match status" value="1"/>
</dbReference>
<dbReference type="InterPro" id="IPR025661">
    <property type="entry name" value="Pept_asp_AS"/>
</dbReference>
<feature type="non-terminal residue" evidence="7">
    <location>
        <position position="1"/>
    </location>
</feature>
<keyword evidence="8" id="KW-1185">Reference proteome</keyword>
<dbReference type="EMBL" id="CATQJA010002659">
    <property type="protein sequence ID" value="CAJ0580450.1"/>
    <property type="molecule type" value="Genomic_DNA"/>
</dbReference>
<gene>
    <name evidence="7" type="ORF">MSPICULIGERA_LOCUS18648</name>
</gene>
<evidence type="ECO:0000259" key="6">
    <source>
        <dbReference type="SMART" id="SM00645"/>
    </source>
</evidence>
<dbReference type="InterPro" id="IPR025660">
    <property type="entry name" value="Pept_his_AS"/>
</dbReference>
<reference evidence="7" key="1">
    <citation type="submission" date="2023-06" db="EMBL/GenBank/DDBJ databases">
        <authorList>
            <person name="Delattre M."/>
        </authorList>
    </citation>
    <scope>NUCLEOTIDE SEQUENCE</scope>
    <source>
        <strain evidence="7">AF72</strain>
    </source>
</reference>
<protein>
    <recommendedName>
        <fullName evidence="6">Peptidase C1A papain C-terminal domain-containing protein</fullName>
    </recommendedName>
</protein>
<accession>A0AA36D5G3</accession>
<dbReference type="AlphaFoldDB" id="A0AA36D5G3"/>
<keyword evidence="2" id="KW-1015">Disulfide bond</keyword>
<organism evidence="7 8">
    <name type="scientific">Mesorhabditis spiculigera</name>
    <dbReference type="NCBI Taxonomy" id="96644"/>
    <lineage>
        <taxon>Eukaryota</taxon>
        <taxon>Metazoa</taxon>
        <taxon>Ecdysozoa</taxon>
        <taxon>Nematoda</taxon>
        <taxon>Chromadorea</taxon>
        <taxon>Rhabditida</taxon>
        <taxon>Rhabditina</taxon>
        <taxon>Rhabditomorpha</taxon>
        <taxon>Rhabditoidea</taxon>
        <taxon>Rhabditidae</taxon>
        <taxon>Mesorhabditinae</taxon>
        <taxon>Mesorhabditis</taxon>
    </lineage>
</organism>
<evidence type="ECO:0000256" key="5">
    <source>
        <dbReference type="SAM" id="SignalP"/>
    </source>
</evidence>
<dbReference type="Gene3D" id="3.90.70.10">
    <property type="entry name" value="Cysteine proteinases"/>
    <property type="match status" value="1"/>
</dbReference>
<feature type="coiled-coil region" evidence="3">
    <location>
        <begin position="122"/>
        <end position="149"/>
    </location>
</feature>
<dbReference type="InterPro" id="IPR000668">
    <property type="entry name" value="Peptidase_C1A_C"/>
</dbReference>
<proteinExistence type="inferred from homology"/>
<keyword evidence="3" id="KW-0175">Coiled coil</keyword>
<evidence type="ECO:0000256" key="4">
    <source>
        <dbReference type="SAM" id="MobiDB-lite"/>
    </source>
</evidence>
<dbReference type="PANTHER" id="PTHR12411">
    <property type="entry name" value="CYSTEINE PROTEASE FAMILY C1-RELATED"/>
    <property type="match status" value="1"/>
</dbReference>
<dbReference type="InterPro" id="IPR038765">
    <property type="entry name" value="Papain-like_cys_pep_sf"/>
</dbReference>
<dbReference type="InterPro" id="IPR039417">
    <property type="entry name" value="Peptidase_C1A_papain-like"/>
</dbReference>
<comment type="caution">
    <text evidence="7">The sequence shown here is derived from an EMBL/GenBank/DDBJ whole genome shotgun (WGS) entry which is preliminary data.</text>
</comment>
<evidence type="ECO:0000313" key="8">
    <source>
        <dbReference type="Proteomes" id="UP001177023"/>
    </source>
</evidence>
<keyword evidence="5" id="KW-0732">Signal</keyword>
<feature type="region of interest" description="Disordered" evidence="4">
    <location>
        <begin position="439"/>
        <end position="491"/>
    </location>
</feature>
<comment type="similarity">
    <text evidence="1">Belongs to the peptidase C1 family.</text>
</comment>
<dbReference type="GO" id="GO:0006508">
    <property type="term" value="P:proteolysis"/>
    <property type="evidence" value="ECO:0007669"/>
    <property type="project" value="InterPro"/>
</dbReference>
<evidence type="ECO:0000256" key="3">
    <source>
        <dbReference type="SAM" id="Coils"/>
    </source>
</evidence>
<dbReference type="CDD" id="cd02248">
    <property type="entry name" value="Peptidase_C1A"/>
    <property type="match status" value="1"/>
</dbReference>
<evidence type="ECO:0000313" key="7">
    <source>
        <dbReference type="EMBL" id="CAJ0580450.1"/>
    </source>
</evidence>
<evidence type="ECO:0000256" key="2">
    <source>
        <dbReference type="ARBA" id="ARBA00023157"/>
    </source>
</evidence>
<dbReference type="InterPro" id="IPR013128">
    <property type="entry name" value="Peptidase_C1A"/>
</dbReference>
<dbReference type="SUPFAM" id="SSF54001">
    <property type="entry name" value="Cysteine proteinases"/>
    <property type="match status" value="1"/>
</dbReference>
<name>A0AA36D5G3_9BILA</name>
<dbReference type="SMART" id="SM00645">
    <property type="entry name" value="Pept_C1"/>
    <property type="match status" value="1"/>
</dbReference>
<sequence length="491" mass="56828">MRLIHLALFLVVLVVLLEARGGPRRGGPRGRHPGRGLANARRRIHSLRSQLIARRRAHLHRPGGRGIGARLHERGARRRGPDHRPGRFHDFRKVPRHIQDQLGEHAKDFSRFGMRFRKNFDEKKLERHAQHFRRNNERLRRKRQEFLKRHGRHRPLFKLGEHPYMHLDDDEFKSMLEPVNHQPEHSNLWKPKNARRHGFHGGRGGHGRRFNRQVSASEMPTNFSWVEKGMTTDVKIQETCSSCWTFSTNAVLETVYAIKNGGDKLDLSEQQYNCVYQRSVCGSGWPEGSLGYAKMHGVGYEADHPYNTTDEKCIEVKPQVKVSEFYSLMPFDMNELRQEIMNTGPIAFGMWLTEDFPLYAGGIYTEQCTEDKPKLGGHAMAIVGWGEELNPETNETVPYWIVKNSWGDFWGEDGYVRIQAGVDLCNMETRYLWSAEITEDKAEDRPEDDVPDAENQKLGEEADKEKEEAEKEDDEEDAKVEEDLNDVLSQL</sequence>
<feature type="signal peptide" evidence="5">
    <location>
        <begin position="1"/>
        <end position="19"/>
    </location>
</feature>